<evidence type="ECO:0000256" key="9">
    <source>
        <dbReference type="SAM" id="Phobius"/>
    </source>
</evidence>
<keyword evidence="7 9" id="KW-0472">Membrane</keyword>
<evidence type="ECO:0000313" key="12">
    <source>
        <dbReference type="Proteomes" id="UP000221168"/>
    </source>
</evidence>
<keyword evidence="11" id="KW-0966">Cell projection</keyword>
<evidence type="ECO:0000256" key="6">
    <source>
        <dbReference type="ARBA" id="ARBA00022989"/>
    </source>
</evidence>
<reference evidence="11 12" key="1">
    <citation type="submission" date="2017-10" db="EMBL/GenBank/DDBJ databases">
        <title>Sedimentibacterium mangrovi gen. nov., sp. nov., a novel member of family Phyllobacteriacea isolated from mangrove sediment.</title>
        <authorList>
            <person name="Liao H."/>
            <person name="Tian Y."/>
        </authorList>
    </citation>
    <scope>NUCLEOTIDE SEQUENCE [LARGE SCALE GENOMIC DNA]</scope>
    <source>
        <strain evidence="11 12">X9-2-2</strain>
    </source>
</reference>
<keyword evidence="4 9" id="KW-0812">Transmembrane</keyword>
<dbReference type="Proteomes" id="UP000221168">
    <property type="component" value="Unassembled WGS sequence"/>
</dbReference>
<organism evidence="11 12">
    <name type="scientific">Zhengella mangrovi</name>
    <dbReference type="NCBI Taxonomy" id="1982044"/>
    <lineage>
        <taxon>Bacteria</taxon>
        <taxon>Pseudomonadati</taxon>
        <taxon>Pseudomonadota</taxon>
        <taxon>Alphaproteobacteria</taxon>
        <taxon>Hyphomicrobiales</taxon>
        <taxon>Notoacmeibacteraceae</taxon>
        <taxon>Zhengella</taxon>
    </lineage>
</organism>
<keyword evidence="6 9" id="KW-1133">Transmembrane helix</keyword>
<dbReference type="PANTHER" id="PTHR30625:SF15">
    <property type="entry name" value="BIOPOLYMER TRANSPORT PROTEIN EXBB"/>
    <property type="match status" value="1"/>
</dbReference>
<dbReference type="PANTHER" id="PTHR30625">
    <property type="entry name" value="PROTEIN TOLQ"/>
    <property type="match status" value="1"/>
</dbReference>
<dbReference type="RefSeq" id="WP_099308074.1">
    <property type="nucleotide sequence ID" value="NZ_PDVP01000016.1"/>
</dbReference>
<evidence type="ECO:0000256" key="4">
    <source>
        <dbReference type="ARBA" id="ARBA00022692"/>
    </source>
</evidence>
<sequence>MEAWIESLTPAMADLFDKGGPAMVALAILSVLVVAVFLQKVLGLAAESMATGRAQKGRRSSGVLGKVLVRLDDMRDGATPDQLETEADIAARSGMAKLRRGIGFLHLATAAAPLIGLLGTVLGMIEAFQKLENAGDQVNPALLAGGIWEALLTTAAGMVVGLAALVFAAVLEAMAGNIARRMEAAINRALVRPRSAPRTEP</sequence>
<protein>
    <submittedName>
        <fullName evidence="11">Flagellar motor protein MotA</fullName>
    </submittedName>
</protein>
<name>A0A2G1QIH5_9HYPH</name>
<evidence type="ECO:0000256" key="1">
    <source>
        <dbReference type="ARBA" id="ARBA00004651"/>
    </source>
</evidence>
<evidence type="ECO:0000256" key="5">
    <source>
        <dbReference type="ARBA" id="ARBA00022927"/>
    </source>
</evidence>
<dbReference type="OrthoDB" id="4045at2"/>
<dbReference type="InterPro" id="IPR050790">
    <property type="entry name" value="ExbB/TolQ_transport"/>
</dbReference>
<evidence type="ECO:0000256" key="2">
    <source>
        <dbReference type="ARBA" id="ARBA00022448"/>
    </source>
</evidence>
<evidence type="ECO:0000256" key="7">
    <source>
        <dbReference type="ARBA" id="ARBA00023136"/>
    </source>
</evidence>
<accession>A0A2G1QIH5</accession>
<dbReference type="GO" id="GO:0017038">
    <property type="term" value="P:protein import"/>
    <property type="evidence" value="ECO:0007669"/>
    <property type="project" value="TreeGrafter"/>
</dbReference>
<evidence type="ECO:0000256" key="8">
    <source>
        <dbReference type="RuleBase" id="RU004057"/>
    </source>
</evidence>
<dbReference type="Pfam" id="PF01618">
    <property type="entry name" value="MotA_ExbB"/>
    <property type="match status" value="1"/>
</dbReference>
<gene>
    <name evidence="11" type="ORF">CSC94_19600</name>
</gene>
<keyword evidence="11" id="KW-0969">Cilium</keyword>
<feature type="transmembrane region" description="Helical" evidence="9">
    <location>
        <begin position="145"/>
        <end position="171"/>
    </location>
</feature>
<keyword evidence="2 8" id="KW-0813">Transport</keyword>
<dbReference type="EMBL" id="PDVP01000016">
    <property type="protein sequence ID" value="PHP65333.1"/>
    <property type="molecule type" value="Genomic_DNA"/>
</dbReference>
<feature type="transmembrane region" description="Helical" evidence="9">
    <location>
        <begin position="102"/>
        <end position="125"/>
    </location>
</feature>
<feature type="domain" description="MotA/TolQ/ExbB proton channel" evidence="10">
    <location>
        <begin position="72"/>
        <end position="183"/>
    </location>
</feature>
<comment type="caution">
    <text evidence="11">The sequence shown here is derived from an EMBL/GenBank/DDBJ whole genome shotgun (WGS) entry which is preliminary data.</text>
</comment>
<keyword evidence="3" id="KW-1003">Cell membrane</keyword>
<keyword evidence="11" id="KW-0282">Flagellum</keyword>
<evidence type="ECO:0000313" key="11">
    <source>
        <dbReference type="EMBL" id="PHP65333.1"/>
    </source>
</evidence>
<proteinExistence type="inferred from homology"/>
<comment type="similarity">
    <text evidence="8">Belongs to the exbB/tolQ family.</text>
</comment>
<keyword evidence="5 8" id="KW-0653">Protein transport</keyword>
<evidence type="ECO:0000256" key="3">
    <source>
        <dbReference type="ARBA" id="ARBA00022475"/>
    </source>
</evidence>
<keyword evidence="12" id="KW-1185">Reference proteome</keyword>
<feature type="transmembrane region" description="Helical" evidence="9">
    <location>
        <begin position="20"/>
        <end position="38"/>
    </location>
</feature>
<dbReference type="AlphaFoldDB" id="A0A2G1QIH5"/>
<evidence type="ECO:0000259" key="10">
    <source>
        <dbReference type="Pfam" id="PF01618"/>
    </source>
</evidence>
<dbReference type="InterPro" id="IPR002898">
    <property type="entry name" value="MotA_ExbB_proton_chnl"/>
</dbReference>
<comment type="subcellular location">
    <subcellularLocation>
        <location evidence="1">Cell membrane</location>
        <topology evidence="1">Multi-pass membrane protein</topology>
    </subcellularLocation>
    <subcellularLocation>
        <location evidence="8">Membrane</location>
        <topology evidence="8">Multi-pass membrane protein</topology>
    </subcellularLocation>
</comment>
<dbReference type="GO" id="GO:0005886">
    <property type="term" value="C:plasma membrane"/>
    <property type="evidence" value="ECO:0007669"/>
    <property type="project" value="UniProtKB-SubCell"/>
</dbReference>